<evidence type="ECO:0000256" key="6">
    <source>
        <dbReference type="ARBA" id="ARBA00022989"/>
    </source>
</evidence>
<evidence type="ECO:0000256" key="8">
    <source>
        <dbReference type="RuleBase" id="RU363032"/>
    </source>
</evidence>
<feature type="transmembrane region" description="Helical" evidence="8">
    <location>
        <begin position="247"/>
        <end position="271"/>
    </location>
</feature>
<gene>
    <name evidence="10" type="primary">potB</name>
    <name evidence="10" type="ORF">GCM10011409_17810</name>
</gene>
<keyword evidence="3 8" id="KW-0813">Transport</keyword>
<accession>A0A9W5X5N2</accession>
<dbReference type="GO" id="GO:0055085">
    <property type="term" value="P:transmembrane transport"/>
    <property type="evidence" value="ECO:0007669"/>
    <property type="project" value="InterPro"/>
</dbReference>
<protein>
    <submittedName>
        <fullName evidence="10">Spermidine/putrescine ABC transporter permease</fullName>
    </submittedName>
</protein>
<dbReference type="Proteomes" id="UP000621492">
    <property type="component" value="Unassembled WGS sequence"/>
</dbReference>
<dbReference type="SUPFAM" id="SSF161098">
    <property type="entry name" value="MetI-like"/>
    <property type="match status" value="1"/>
</dbReference>
<sequence length="283" mass="31665">MIKNIKLAYSLLSPSMLWLLLFLVIPVAMIVVISFTVSDGYGGTIYEFSLSSYKLAFSSFYLKIIWQSVLWAFAASVICLVMAYPFAYFIARVDKGKNILLFLVMIPFWSNLVVRLYSWNALLNDGGVINNILMHFGIISEPVKMLYTSFAIIVGLVYGFLPFMILPIYSSIEQLDKSYLEAAEDLGANPVKTFFRVTLPLTLPGIIAGFIMTFVPAISVFVVADLLGGNKLVMVGNVIRDSFLVEMNWQLGAALSILLMVLVLLSVLLFMKFTSSKDKKFLF</sequence>
<proteinExistence type="inferred from homology"/>
<comment type="subcellular location">
    <subcellularLocation>
        <location evidence="1 8">Cell membrane</location>
        <topology evidence="1 8">Multi-pass membrane protein</topology>
    </subcellularLocation>
</comment>
<dbReference type="CDD" id="cd06261">
    <property type="entry name" value="TM_PBP2"/>
    <property type="match status" value="1"/>
</dbReference>
<dbReference type="GO" id="GO:0005886">
    <property type="term" value="C:plasma membrane"/>
    <property type="evidence" value="ECO:0007669"/>
    <property type="project" value="UniProtKB-SubCell"/>
</dbReference>
<evidence type="ECO:0000256" key="4">
    <source>
        <dbReference type="ARBA" id="ARBA00022475"/>
    </source>
</evidence>
<feature type="transmembrane region" description="Helical" evidence="8">
    <location>
        <begin position="64"/>
        <end position="87"/>
    </location>
</feature>
<evidence type="ECO:0000256" key="3">
    <source>
        <dbReference type="ARBA" id="ARBA00022448"/>
    </source>
</evidence>
<dbReference type="AlphaFoldDB" id="A0A9W5X5N2"/>
<evidence type="ECO:0000313" key="11">
    <source>
        <dbReference type="Proteomes" id="UP000621492"/>
    </source>
</evidence>
<feature type="domain" description="ABC transmembrane type-1" evidence="9">
    <location>
        <begin position="65"/>
        <end position="270"/>
    </location>
</feature>
<evidence type="ECO:0000256" key="2">
    <source>
        <dbReference type="ARBA" id="ARBA00007069"/>
    </source>
</evidence>
<keyword evidence="4" id="KW-1003">Cell membrane</keyword>
<dbReference type="RefSeq" id="WP_102415688.1">
    <property type="nucleotide sequence ID" value="NZ_BMJD01000011.1"/>
</dbReference>
<keyword evidence="7 8" id="KW-0472">Membrane</keyword>
<feature type="transmembrane region" description="Helical" evidence="8">
    <location>
        <begin position="146"/>
        <end position="169"/>
    </location>
</feature>
<feature type="transmembrane region" description="Helical" evidence="8">
    <location>
        <begin position="201"/>
        <end position="227"/>
    </location>
</feature>
<name>A0A9W5X5N2_9BACI</name>
<dbReference type="Pfam" id="PF00528">
    <property type="entry name" value="BPD_transp_1"/>
    <property type="match status" value="1"/>
</dbReference>
<dbReference type="Gene3D" id="1.10.3720.10">
    <property type="entry name" value="MetI-like"/>
    <property type="match status" value="1"/>
</dbReference>
<evidence type="ECO:0000256" key="5">
    <source>
        <dbReference type="ARBA" id="ARBA00022692"/>
    </source>
</evidence>
<keyword evidence="6 8" id="KW-1133">Transmembrane helix</keyword>
<evidence type="ECO:0000256" key="7">
    <source>
        <dbReference type="ARBA" id="ARBA00023136"/>
    </source>
</evidence>
<keyword evidence="5 8" id="KW-0812">Transmembrane</keyword>
<dbReference type="EMBL" id="BMJD01000011">
    <property type="protein sequence ID" value="GGB40748.1"/>
    <property type="molecule type" value="Genomic_DNA"/>
</dbReference>
<feature type="transmembrane region" description="Helical" evidence="8">
    <location>
        <begin position="99"/>
        <end position="118"/>
    </location>
</feature>
<evidence type="ECO:0000259" key="9">
    <source>
        <dbReference type="PROSITE" id="PS50928"/>
    </source>
</evidence>
<keyword evidence="11" id="KW-1185">Reference proteome</keyword>
<dbReference type="InterPro" id="IPR000515">
    <property type="entry name" value="MetI-like"/>
</dbReference>
<dbReference type="InterPro" id="IPR035906">
    <property type="entry name" value="MetI-like_sf"/>
</dbReference>
<feature type="transmembrane region" description="Helical" evidence="8">
    <location>
        <begin position="16"/>
        <end position="37"/>
    </location>
</feature>
<evidence type="ECO:0000256" key="1">
    <source>
        <dbReference type="ARBA" id="ARBA00004651"/>
    </source>
</evidence>
<evidence type="ECO:0000313" key="10">
    <source>
        <dbReference type="EMBL" id="GGB40748.1"/>
    </source>
</evidence>
<comment type="caution">
    <text evidence="10">The sequence shown here is derived from an EMBL/GenBank/DDBJ whole genome shotgun (WGS) entry which is preliminary data.</text>
</comment>
<organism evidence="10 11">
    <name type="scientific">Lentibacillus populi</name>
    <dbReference type="NCBI Taxonomy" id="1827502"/>
    <lineage>
        <taxon>Bacteria</taxon>
        <taxon>Bacillati</taxon>
        <taxon>Bacillota</taxon>
        <taxon>Bacilli</taxon>
        <taxon>Bacillales</taxon>
        <taxon>Bacillaceae</taxon>
        <taxon>Lentibacillus</taxon>
    </lineage>
</organism>
<dbReference type="PROSITE" id="PS50928">
    <property type="entry name" value="ABC_TM1"/>
    <property type="match status" value="1"/>
</dbReference>
<reference evidence="10" key="1">
    <citation type="journal article" date="2014" name="Int. J. Syst. Evol. Microbiol.">
        <title>Complete genome sequence of Corynebacterium casei LMG S-19264T (=DSM 44701T), isolated from a smear-ripened cheese.</title>
        <authorList>
            <consortium name="US DOE Joint Genome Institute (JGI-PGF)"/>
            <person name="Walter F."/>
            <person name="Albersmeier A."/>
            <person name="Kalinowski J."/>
            <person name="Ruckert C."/>
        </authorList>
    </citation>
    <scope>NUCLEOTIDE SEQUENCE</scope>
    <source>
        <strain evidence="10">CGMCC 1.15454</strain>
    </source>
</reference>
<comment type="similarity">
    <text evidence="2">Belongs to the binding-protein-dependent transport system permease family. CysTW subfamily.</text>
</comment>
<dbReference type="PANTHER" id="PTHR42929">
    <property type="entry name" value="INNER MEMBRANE ABC TRANSPORTER PERMEASE PROTEIN YDCU-RELATED-RELATED"/>
    <property type="match status" value="1"/>
</dbReference>
<dbReference type="PANTHER" id="PTHR42929:SF1">
    <property type="entry name" value="INNER MEMBRANE ABC TRANSPORTER PERMEASE PROTEIN YDCU-RELATED"/>
    <property type="match status" value="1"/>
</dbReference>
<reference evidence="10" key="2">
    <citation type="submission" date="2020-09" db="EMBL/GenBank/DDBJ databases">
        <authorList>
            <person name="Sun Q."/>
            <person name="Zhou Y."/>
        </authorList>
    </citation>
    <scope>NUCLEOTIDE SEQUENCE</scope>
    <source>
        <strain evidence="10">CGMCC 1.15454</strain>
    </source>
</reference>